<keyword evidence="5 11" id="KW-0812">Transmembrane</keyword>
<evidence type="ECO:0000256" key="8">
    <source>
        <dbReference type="ARBA" id="ARBA00023065"/>
    </source>
</evidence>
<keyword evidence="4" id="KW-0633">Potassium transport</keyword>
<feature type="region of interest" description="Disordered" evidence="10">
    <location>
        <begin position="727"/>
        <end position="755"/>
    </location>
</feature>
<dbReference type="InterPro" id="IPR038770">
    <property type="entry name" value="Na+/solute_symporter_sf"/>
</dbReference>
<accession>A0A7R9U8T7</accession>
<feature type="transmembrane region" description="Helical" evidence="11">
    <location>
        <begin position="308"/>
        <end position="326"/>
    </location>
</feature>
<evidence type="ECO:0000313" key="14">
    <source>
        <dbReference type="EMBL" id="CAD8258558.1"/>
    </source>
</evidence>
<gene>
    <name evidence="14" type="ORF">PPYR1160_LOCUS8059</name>
</gene>
<dbReference type="PANTHER" id="PTHR46157:SF4">
    <property type="entry name" value="K(+) EFFLUX ANTIPORTER 3, CHLOROPLASTIC"/>
    <property type="match status" value="1"/>
</dbReference>
<comment type="subcellular location">
    <subcellularLocation>
        <location evidence="1">Membrane</location>
        <topology evidence="1">Multi-pass membrane protein</topology>
    </subcellularLocation>
</comment>
<dbReference type="GO" id="GO:0016020">
    <property type="term" value="C:membrane"/>
    <property type="evidence" value="ECO:0007669"/>
    <property type="project" value="UniProtKB-SubCell"/>
</dbReference>
<keyword evidence="3" id="KW-0050">Antiport</keyword>
<dbReference type="Pfam" id="PF02254">
    <property type="entry name" value="TrkA_N"/>
    <property type="match status" value="1"/>
</dbReference>
<feature type="chain" id="PRO_5031404691" description="RCK N-terminal domain-containing protein" evidence="12">
    <location>
        <begin position="19"/>
        <end position="755"/>
    </location>
</feature>
<keyword evidence="6" id="KW-0630">Potassium</keyword>
<evidence type="ECO:0000256" key="6">
    <source>
        <dbReference type="ARBA" id="ARBA00022958"/>
    </source>
</evidence>
<dbReference type="InterPro" id="IPR003148">
    <property type="entry name" value="RCK_N"/>
</dbReference>
<proteinExistence type="predicted"/>
<feature type="transmembrane region" description="Helical" evidence="11">
    <location>
        <begin position="200"/>
        <end position="219"/>
    </location>
</feature>
<keyword evidence="8" id="KW-0406">Ion transport</keyword>
<dbReference type="Gene3D" id="3.40.50.720">
    <property type="entry name" value="NAD(P)-binding Rossmann-like Domain"/>
    <property type="match status" value="1"/>
</dbReference>
<dbReference type="InterPro" id="IPR006153">
    <property type="entry name" value="Cation/H_exchanger_TM"/>
</dbReference>
<dbReference type="EMBL" id="HBEA01010525">
    <property type="protein sequence ID" value="CAD8258558.1"/>
    <property type="molecule type" value="Transcribed_RNA"/>
</dbReference>
<evidence type="ECO:0000259" key="13">
    <source>
        <dbReference type="PROSITE" id="PS51201"/>
    </source>
</evidence>
<feature type="compositionally biased region" description="Basic and acidic residues" evidence="10">
    <location>
        <begin position="727"/>
        <end position="739"/>
    </location>
</feature>
<dbReference type="PROSITE" id="PS51201">
    <property type="entry name" value="RCK_N"/>
    <property type="match status" value="1"/>
</dbReference>
<dbReference type="InterPro" id="IPR036291">
    <property type="entry name" value="NAD(P)-bd_dom_sf"/>
</dbReference>
<evidence type="ECO:0000256" key="1">
    <source>
        <dbReference type="ARBA" id="ARBA00004141"/>
    </source>
</evidence>
<dbReference type="GO" id="GO:0015297">
    <property type="term" value="F:antiporter activity"/>
    <property type="evidence" value="ECO:0007669"/>
    <property type="project" value="UniProtKB-KW"/>
</dbReference>
<feature type="transmembrane region" description="Helical" evidence="11">
    <location>
        <begin position="70"/>
        <end position="91"/>
    </location>
</feature>
<evidence type="ECO:0000256" key="9">
    <source>
        <dbReference type="ARBA" id="ARBA00023136"/>
    </source>
</evidence>
<keyword evidence="12" id="KW-0732">Signal</keyword>
<feature type="transmembrane region" description="Helical" evidence="11">
    <location>
        <begin position="385"/>
        <end position="403"/>
    </location>
</feature>
<evidence type="ECO:0000256" key="3">
    <source>
        <dbReference type="ARBA" id="ARBA00022449"/>
    </source>
</evidence>
<keyword evidence="2" id="KW-0813">Transport</keyword>
<dbReference type="Pfam" id="PF00999">
    <property type="entry name" value="Na_H_Exchanger"/>
    <property type="match status" value="1"/>
</dbReference>
<feature type="transmembrane region" description="Helical" evidence="11">
    <location>
        <begin position="154"/>
        <end position="175"/>
    </location>
</feature>
<keyword evidence="7 11" id="KW-1133">Transmembrane helix</keyword>
<dbReference type="Gene3D" id="1.20.1530.20">
    <property type="match status" value="1"/>
</dbReference>
<dbReference type="GO" id="GO:1902600">
    <property type="term" value="P:proton transmembrane transport"/>
    <property type="evidence" value="ECO:0007669"/>
    <property type="project" value="InterPro"/>
</dbReference>
<name>A0A7R9U8T7_9STRA</name>
<evidence type="ECO:0000256" key="5">
    <source>
        <dbReference type="ARBA" id="ARBA00022692"/>
    </source>
</evidence>
<evidence type="ECO:0000256" key="11">
    <source>
        <dbReference type="SAM" id="Phobius"/>
    </source>
</evidence>
<evidence type="ECO:0000256" key="4">
    <source>
        <dbReference type="ARBA" id="ARBA00022538"/>
    </source>
</evidence>
<feature type="transmembrane region" description="Helical" evidence="11">
    <location>
        <begin position="98"/>
        <end position="117"/>
    </location>
</feature>
<dbReference type="AlphaFoldDB" id="A0A7R9U8T7"/>
<evidence type="ECO:0000256" key="2">
    <source>
        <dbReference type="ARBA" id="ARBA00022448"/>
    </source>
</evidence>
<dbReference type="SUPFAM" id="SSF51735">
    <property type="entry name" value="NAD(P)-binding Rossmann-fold domains"/>
    <property type="match status" value="1"/>
</dbReference>
<feature type="transmembrane region" description="Helical" evidence="11">
    <location>
        <begin position="274"/>
        <end position="296"/>
    </location>
</feature>
<feature type="transmembrane region" description="Helical" evidence="11">
    <location>
        <begin position="231"/>
        <end position="254"/>
    </location>
</feature>
<evidence type="ECO:0000256" key="12">
    <source>
        <dbReference type="SAM" id="SignalP"/>
    </source>
</evidence>
<evidence type="ECO:0000256" key="10">
    <source>
        <dbReference type="SAM" id="MobiDB-lite"/>
    </source>
</evidence>
<feature type="signal peptide" evidence="12">
    <location>
        <begin position="1"/>
        <end position="18"/>
    </location>
</feature>
<feature type="domain" description="RCK N-terminal" evidence="13">
    <location>
        <begin position="496"/>
        <end position="621"/>
    </location>
</feature>
<evidence type="ECO:0000256" key="7">
    <source>
        <dbReference type="ARBA" id="ARBA00022989"/>
    </source>
</evidence>
<sequence>MNRVGLVVALLAASPAHGLLPLVPVRTGAGRMKPASIPDGFGTASQAPLRRARAEDGRSLTRTYADPSGLGPLGSDGLIFLAATVIVVPLTKSVKVSSVLGFLFAGFLLGPAGIGVFKDLNDLESLSEIGILFLLFEQGLELTLDRLRNLAKYAFGLGFLQMLLCTIAFGLFPFMRGVDLLEVVFRSPPDLVGITRPDEALIIGSALSLSSSAFVLKVLQEKGLQNTRTGAASLGILLLQDLAVVPILVLIPIIEAQLSGTGNVLSTAELAQSAAASLGALTLVLGGGSLILRRVFDMIASTRSTDAFVAMSLLVGLGMGKVTSMLGMSDTLGAFAAGALLADTNYKAQVEADIQPFRGLLLGLFFMTTGASVDPTVVAAQVPTFLALLGGLIVFKASIISLTGYRHFDLRKEEAIRVGALLSGGGEFSFVVLALAEKLGVLPSPLAKLLTAVVVASMALTPVLDFAGERLGELARDKNEDAEEFFNVPCGDGCLVSPIVVLGFGPVGQTVVSLFASPELDEWIDGGIPFAAFDRDPARVAESRRLGVPCFYGDGSQQHVLQAAGVDDPRAFVVVHSDFGQRLEAVRRLRDAFPDKPIFSRASLLEQQVQLQAVGATYVVPERDELSLRLGAAVIEEVYGGVNADTLETAKKRLRAELTNRTERVKGFIRASSEEKGAKGGEQLASPYLCIDCDANDPKAMMQLPKPVPEDCSDQVPFTFPIVDKHKTVVDKNASHEEETGAPSLDRQVQEQKKQ</sequence>
<dbReference type="PANTHER" id="PTHR46157">
    <property type="entry name" value="K(+) EFFLUX ANTIPORTER 3, CHLOROPLASTIC"/>
    <property type="match status" value="1"/>
</dbReference>
<reference evidence="14" key="1">
    <citation type="submission" date="2021-01" db="EMBL/GenBank/DDBJ databases">
        <authorList>
            <person name="Corre E."/>
            <person name="Pelletier E."/>
            <person name="Niang G."/>
            <person name="Scheremetjew M."/>
            <person name="Finn R."/>
            <person name="Kale V."/>
            <person name="Holt S."/>
            <person name="Cochrane G."/>
            <person name="Meng A."/>
            <person name="Brown T."/>
            <person name="Cohen L."/>
        </authorList>
    </citation>
    <scope>NUCLEOTIDE SEQUENCE</scope>
    <source>
        <strain evidence="14">CCMP2078</strain>
    </source>
</reference>
<keyword evidence="9 11" id="KW-0472">Membrane</keyword>
<dbReference type="GO" id="GO:0006813">
    <property type="term" value="P:potassium ion transport"/>
    <property type="evidence" value="ECO:0007669"/>
    <property type="project" value="UniProtKB-KW"/>
</dbReference>
<feature type="transmembrane region" description="Helical" evidence="11">
    <location>
        <begin position="415"/>
        <end position="436"/>
    </location>
</feature>
<protein>
    <recommendedName>
        <fullName evidence="13">RCK N-terminal domain-containing protein</fullName>
    </recommendedName>
</protein>
<organism evidence="14">
    <name type="scientific">Pinguiococcus pyrenoidosus</name>
    <dbReference type="NCBI Taxonomy" id="172671"/>
    <lineage>
        <taxon>Eukaryota</taxon>
        <taxon>Sar</taxon>
        <taxon>Stramenopiles</taxon>
        <taxon>Ochrophyta</taxon>
        <taxon>Pinguiophyceae</taxon>
        <taxon>Pinguiochrysidales</taxon>
        <taxon>Pinguiochrysidaceae</taxon>
        <taxon>Pinguiococcus</taxon>
    </lineage>
</organism>